<dbReference type="EMBL" id="UYJE01004262">
    <property type="protein sequence ID" value="VDI26612.1"/>
    <property type="molecule type" value="Genomic_DNA"/>
</dbReference>
<dbReference type="AlphaFoldDB" id="A0A8B6DXA9"/>
<dbReference type="Pfam" id="PF00651">
    <property type="entry name" value="BTB"/>
    <property type="match status" value="1"/>
</dbReference>
<evidence type="ECO:0000313" key="2">
    <source>
        <dbReference type="EMBL" id="VDI26612.1"/>
    </source>
</evidence>
<proteinExistence type="predicted"/>
<dbReference type="PROSITE" id="PS50097">
    <property type="entry name" value="BTB"/>
    <property type="match status" value="1"/>
</dbReference>
<name>A0A8B6DXA9_MYTGA</name>
<protein>
    <recommendedName>
        <fullName evidence="1">BTB domain-containing protein</fullName>
    </recommendedName>
</protein>
<dbReference type="InterPro" id="IPR000210">
    <property type="entry name" value="BTB/POZ_dom"/>
</dbReference>
<gene>
    <name evidence="2" type="ORF">MGAL_10B077974</name>
</gene>
<keyword evidence="3" id="KW-1185">Reference proteome</keyword>
<dbReference type="PANTHER" id="PTHR22744">
    <property type="entry name" value="HELIX LOOP HELIX PROTEIN 21-RELATED"/>
    <property type="match status" value="1"/>
</dbReference>
<organism evidence="2 3">
    <name type="scientific">Mytilus galloprovincialis</name>
    <name type="common">Mediterranean mussel</name>
    <dbReference type="NCBI Taxonomy" id="29158"/>
    <lineage>
        <taxon>Eukaryota</taxon>
        <taxon>Metazoa</taxon>
        <taxon>Spiralia</taxon>
        <taxon>Lophotrochozoa</taxon>
        <taxon>Mollusca</taxon>
        <taxon>Bivalvia</taxon>
        <taxon>Autobranchia</taxon>
        <taxon>Pteriomorphia</taxon>
        <taxon>Mytilida</taxon>
        <taxon>Mytiloidea</taxon>
        <taxon>Mytilidae</taxon>
        <taxon>Mytilinae</taxon>
        <taxon>Mytilus</taxon>
    </lineage>
</organism>
<dbReference type="SMART" id="SM00225">
    <property type="entry name" value="BTB"/>
    <property type="match status" value="1"/>
</dbReference>
<dbReference type="SUPFAM" id="SSF54695">
    <property type="entry name" value="POZ domain"/>
    <property type="match status" value="1"/>
</dbReference>
<feature type="domain" description="BTB" evidence="1">
    <location>
        <begin position="25"/>
        <end position="86"/>
    </location>
</feature>
<dbReference type="PANTHER" id="PTHR22744:SF14">
    <property type="entry name" value="BTB DOMAIN-CONTAINING PROTEIN-RELATED"/>
    <property type="match status" value="1"/>
</dbReference>
<dbReference type="InterPro" id="IPR011333">
    <property type="entry name" value="SKP1/BTB/POZ_sf"/>
</dbReference>
<dbReference type="Proteomes" id="UP000596742">
    <property type="component" value="Unassembled WGS sequence"/>
</dbReference>
<dbReference type="CDD" id="cd18186">
    <property type="entry name" value="BTB_POZ_ZBTB_KLHL-like"/>
    <property type="match status" value="1"/>
</dbReference>
<evidence type="ECO:0000259" key="1">
    <source>
        <dbReference type="PROSITE" id="PS50097"/>
    </source>
</evidence>
<dbReference type="OrthoDB" id="437903at2759"/>
<sequence length="234" mass="26875">MESAKRMKPVNDDEEERSLSAFHFPDLTIKVGNEKLYVNRDQLMAESPVFRTMLTGNFKEKNAREIELPDKDTTTFALFLRHTLPGFDGLILSARRILPLTHEYQTQISLEKIDKALASYTGAKESDKLIDDILEAEFFSLPRYLTACIQKANLLSPTVLERNPKFDNITSDTKSRIFIMKCKAMESETDKCMMVLEKYVSFLGCKSVDCAHKQKVEEAKTILRQNVFKRDSKC</sequence>
<accession>A0A8B6DXA9</accession>
<reference evidence="2" key="1">
    <citation type="submission" date="2018-11" db="EMBL/GenBank/DDBJ databases">
        <authorList>
            <person name="Alioto T."/>
            <person name="Alioto T."/>
        </authorList>
    </citation>
    <scope>NUCLEOTIDE SEQUENCE</scope>
</reference>
<comment type="caution">
    <text evidence="2">The sequence shown here is derived from an EMBL/GenBank/DDBJ whole genome shotgun (WGS) entry which is preliminary data.</text>
</comment>
<dbReference type="Gene3D" id="3.30.710.10">
    <property type="entry name" value="Potassium Channel Kv1.1, Chain A"/>
    <property type="match status" value="1"/>
</dbReference>
<evidence type="ECO:0000313" key="3">
    <source>
        <dbReference type="Proteomes" id="UP000596742"/>
    </source>
</evidence>